<dbReference type="InterPro" id="IPR029044">
    <property type="entry name" value="Nucleotide-diphossugar_trans"/>
</dbReference>
<dbReference type="GO" id="GO:0016757">
    <property type="term" value="F:glycosyltransferase activity"/>
    <property type="evidence" value="ECO:0007669"/>
    <property type="project" value="UniProtKB-KW"/>
</dbReference>
<keyword evidence="2" id="KW-0328">Glycosyltransferase</keyword>
<proteinExistence type="inferred from homology"/>
<dbReference type="PANTHER" id="PTHR43179">
    <property type="entry name" value="RHAMNOSYLTRANSFERASE WBBL"/>
    <property type="match status" value="1"/>
</dbReference>
<evidence type="ECO:0000256" key="3">
    <source>
        <dbReference type="ARBA" id="ARBA00022679"/>
    </source>
</evidence>
<dbReference type="Gene3D" id="3.90.550.10">
    <property type="entry name" value="Spore Coat Polysaccharide Biosynthesis Protein SpsA, Chain A"/>
    <property type="match status" value="1"/>
</dbReference>
<dbReference type="Proteomes" id="UP000484381">
    <property type="component" value="Unassembled WGS sequence"/>
</dbReference>
<dbReference type="CDD" id="cd02526">
    <property type="entry name" value="GT2_RfbF_like"/>
    <property type="match status" value="1"/>
</dbReference>
<reference evidence="5 6" key="1">
    <citation type="submission" date="2019-10" db="EMBL/GenBank/DDBJ databases">
        <title>Paraburkholderia sp. isolated from nodules of Mimosa pudica from Brazilian Atlantic Forest soils.</title>
        <authorList>
            <person name="Paulitsch F."/>
            <person name="Hungria M."/>
            <person name="Dall'Agnol R."/>
        </authorList>
    </citation>
    <scope>NUCLEOTIDE SEQUENCE [LARGE SCALE GENOMIC DNA]</scope>
    <source>
        <strain evidence="5 6">CNPSo 3157</strain>
    </source>
</reference>
<dbReference type="AlphaFoldDB" id="A0A7X1NET7"/>
<comment type="caution">
    <text evidence="5">The sequence shown here is derived from an EMBL/GenBank/DDBJ whole genome shotgun (WGS) entry which is preliminary data.</text>
</comment>
<name>A0A7X1NET7_9BURK</name>
<evidence type="ECO:0000313" key="6">
    <source>
        <dbReference type="Proteomes" id="UP000484381"/>
    </source>
</evidence>
<accession>A0A7X1NET7</accession>
<organism evidence="5 6">
    <name type="scientific">Paraburkholderia franconis</name>
    <dbReference type="NCBI Taxonomy" id="2654983"/>
    <lineage>
        <taxon>Bacteria</taxon>
        <taxon>Pseudomonadati</taxon>
        <taxon>Pseudomonadota</taxon>
        <taxon>Betaproteobacteria</taxon>
        <taxon>Burkholderiales</taxon>
        <taxon>Burkholderiaceae</taxon>
        <taxon>Paraburkholderia</taxon>
    </lineage>
</organism>
<dbReference type="InterPro" id="IPR006446">
    <property type="entry name" value="RhaTrfase"/>
</dbReference>
<evidence type="ECO:0000256" key="2">
    <source>
        <dbReference type="ARBA" id="ARBA00022676"/>
    </source>
</evidence>
<sequence>MNESSMSPVAEVMAVVVTYQPDSARLGALLNAVTPQAEYIVVVDNGSAQDVASVVAALGSATVHVISLGKNLGIAAAHNAGIAWARTQGAKYVLLMDQDSEPDPGMVAALKAAHEDLVAAGNRVAAIGPRSRDRRTGHLAPHVRFAGMRFAPVACEPGQRVVKTDLLISSGSLISLATLDAVGEMDEQLFIDQVDTEWVLRARAKGYWAWGHCAAAMAHSLGEWRRRVWLGRWREIPLHKPFRYYFMIRNSVLLQRRDYPCCAWRRLDTIRVLQMAVFVMMLHPQRLLALGKMLQGLRDGIRMRNSR</sequence>
<evidence type="ECO:0000313" key="5">
    <source>
        <dbReference type="EMBL" id="MPW20605.1"/>
    </source>
</evidence>
<dbReference type="InterPro" id="IPR001173">
    <property type="entry name" value="Glyco_trans_2-like"/>
</dbReference>
<feature type="domain" description="Glycosyltransferase 2-like" evidence="4">
    <location>
        <begin position="15"/>
        <end position="138"/>
    </location>
</feature>
<comment type="similarity">
    <text evidence="1">Belongs to the glycosyltransferase 2 family.</text>
</comment>
<gene>
    <name evidence="5" type="ORF">GCT13_27925</name>
</gene>
<keyword evidence="3 5" id="KW-0808">Transferase</keyword>
<evidence type="ECO:0000259" key="4">
    <source>
        <dbReference type="Pfam" id="PF00535"/>
    </source>
</evidence>
<dbReference type="PANTHER" id="PTHR43179:SF12">
    <property type="entry name" value="GALACTOFURANOSYLTRANSFERASE GLFT2"/>
    <property type="match status" value="1"/>
</dbReference>
<dbReference type="Pfam" id="PF00535">
    <property type="entry name" value="Glycos_transf_2"/>
    <property type="match status" value="1"/>
</dbReference>
<dbReference type="SUPFAM" id="SSF53448">
    <property type="entry name" value="Nucleotide-diphospho-sugar transferases"/>
    <property type="match status" value="1"/>
</dbReference>
<protein>
    <submittedName>
        <fullName evidence="5">Rhamnosyltransferase</fullName>
    </submittedName>
</protein>
<dbReference type="NCBIfam" id="TIGR01556">
    <property type="entry name" value="rhamnosyltran"/>
    <property type="match status" value="1"/>
</dbReference>
<keyword evidence="6" id="KW-1185">Reference proteome</keyword>
<evidence type="ECO:0000256" key="1">
    <source>
        <dbReference type="ARBA" id="ARBA00006739"/>
    </source>
</evidence>
<dbReference type="EMBL" id="WHNP01000031">
    <property type="protein sequence ID" value="MPW20605.1"/>
    <property type="molecule type" value="Genomic_DNA"/>
</dbReference>